<evidence type="ECO:0000313" key="1">
    <source>
        <dbReference type="EMBL" id="EEG90029.1"/>
    </source>
</evidence>
<dbReference type="EMBL" id="ABVR01000040">
    <property type="protein sequence ID" value="EEG90029.1"/>
    <property type="molecule type" value="Genomic_DNA"/>
</dbReference>
<evidence type="ECO:0000313" key="2">
    <source>
        <dbReference type="Proteomes" id="UP000003793"/>
    </source>
</evidence>
<organism evidence="1 2">
    <name type="scientific">Coprococcus comes ATCC 27758</name>
    <dbReference type="NCBI Taxonomy" id="470146"/>
    <lineage>
        <taxon>Bacteria</taxon>
        <taxon>Bacillati</taxon>
        <taxon>Bacillota</taxon>
        <taxon>Clostridia</taxon>
        <taxon>Lachnospirales</taxon>
        <taxon>Lachnospiraceae</taxon>
        <taxon>Coprococcus</taxon>
    </lineage>
</organism>
<reference evidence="1 2" key="1">
    <citation type="submission" date="2009-02" db="EMBL/GenBank/DDBJ databases">
        <authorList>
            <person name="Fulton L."/>
            <person name="Clifton S."/>
            <person name="Fulton B."/>
            <person name="Xu J."/>
            <person name="Minx P."/>
            <person name="Pepin K.H."/>
            <person name="Johnson M."/>
            <person name="Bhonagiri V."/>
            <person name="Nash W.E."/>
            <person name="Mardis E.R."/>
            <person name="Wilson R.K."/>
        </authorList>
    </citation>
    <scope>NUCLEOTIDE SEQUENCE [LARGE SCALE GENOMIC DNA]</scope>
    <source>
        <strain evidence="1 2">ATCC 27758</strain>
    </source>
</reference>
<evidence type="ECO:0008006" key="3">
    <source>
        <dbReference type="Google" id="ProtNLM"/>
    </source>
</evidence>
<accession>C0B9S7</accession>
<dbReference type="Proteomes" id="UP000003793">
    <property type="component" value="Unassembled WGS sequence"/>
</dbReference>
<sequence>MDDNKLEAKLLKIKALAERGEGGEKEAAIKMYHKLLKKYDIDEKALQKTSSASTGLHMRQISRKIFWSRFFTW</sequence>
<gene>
    <name evidence="1" type="ORF">COPCOM_01904</name>
</gene>
<protein>
    <recommendedName>
        <fullName evidence="3">DUF2786 domain-containing protein</fullName>
    </recommendedName>
</protein>
<dbReference type="HOGENOM" id="CLU_2698302_0_0_9"/>
<reference evidence="1 2" key="2">
    <citation type="submission" date="2009-03" db="EMBL/GenBank/DDBJ databases">
        <title>Draft genome sequence of Coprococcus comes (ATCC 27758).</title>
        <authorList>
            <person name="Sudarsanam P."/>
            <person name="Ley R."/>
            <person name="Guruge J."/>
            <person name="Turnbaugh P.J."/>
            <person name="Mahowald M."/>
            <person name="Liep D."/>
            <person name="Gordon J."/>
        </authorList>
    </citation>
    <scope>NUCLEOTIDE SEQUENCE [LARGE SCALE GENOMIC DNA]</scope>
    <source>
        <strain evidence="1 2">ATCC 27758</strain>
    </source>
</reference>
<dbReference type="AlphaFoldDB" id="C0B9S7"/>
<proteinExistence type="predicted"/>
<name>C0B9S7_9FIRM</name>
<comment type="caution">
    <text evidence="1">The sequence shown here is derived from an EMBL/GenBank/DDBJ whole genome shotgun (WGS) entry which is preliminary data.</text>
</comment>